<dbReference type="PANTHER" id="PTHR45527">
    <property type="entry name" value="NONRIBOSOMAL PEPTIDE SYNTHETASE"/>
    <property type="match status" value="1"/>
</dbReference>
<comment type="similarity">
    <text evidence="2">Belongs to the ATP-dependent AMP-binding enzyme family.</text>
</comment>
<dbReference type="Proteomes" id="UP000583266">
    <property type="component" value="Unassembled WGS sequence"/>
</dbReference>
<dbReference type="Gene3D" id="3.30.559.10">
    <property type="entry name" value="Chloramphenicol acetyltransferase-like domain"/>
    <property type="match status" value="3"/>
</dbReference>
<comment type="cofactor">
    <cofactor evidence="1">
        <name>pantetheine 4'-phosphate</name>
        <dbReference type="ChEBI" id="CHEBI:47942"/>
    </cofactor>
</comment>
<dbReference type="Gene3D" id="3.40.50.980">
    <property type="match status" value="4"/>
</dbReference>
<dbReference type="GO" id="GO:0043041">
    <property type="term" value="P:amino acid activation for nonribosomal peptide biosynthetic process"/>
    <property type="evidence" value="ECO:0007669"/>
    <property type="project" value="TreeGrafter"/>
</dbReference>
<dbReference type="NCBIfam" id="TIGR01733">
    <property type="entry name" value="AA-adenyl-dom"/>
    <property type="match status" value="2"/>
</dbReference>
<dbReference type="InterPro" id="IPR009081">
    <property type="entry name" value="PP-bd_ACP"/>
</dbReference>
<dbReference type="GO" id="GO:0005737">
    <property type="term" value="C:cytoplasm"/>
    <property type="evidence" value="ECO:0007669"/>
    <property type="project" value="TreeGrafter"/>
</dbReference>
<dbReference type="InterPro" id="IPR025110">
    <property type="entry name" value="AMP-bd_C"/>
</dbReference>
<name>A0A848GSK1_9BACT</name>
<dbReference type="InterPro" id="IPR010071">
    <property type="entry name" value="AA_adenyl_dom"/>
</dbReference>
<evidence type="ECO:0000313" key="6">
    <source>
        <dbReference type="EMBL" id="NML38788.1"/>
    </source>
</evidence>
<dbReference type="Gene3D" id="3.30.559.30">
    <property type="entry name" value="Nonribosomal peptide synthetase, condensation domain"/>
    <property type="match status" value="3"/>
</dbReference>
<dbReference type="Gene3D" id="2.30.38.10">
    <property type="entry name" value="Luciferase, Domain 3"/>
    <property type="match status" value="2"/>
</dbReference>
<evidence type="ECO:0000256" key="1">
    <source>
        <dbReference type="ARBA" id="ARBA00001957"/>
    </source>
</evidence>
<dbReference type="GO" id="GO:0031177">
    <property type="term" value="F:phosphopantetheine binding"/>
    <property type="evidence" value="ECO:0007669"/>
    <property type="project" value="InterPro"/>
</dbReference>
<dbReference type="Gene3D" id="3.30.300.30">
    <property type="match status" value="2"/>
</dbReference>
<evidence type="ECO:0000259" key="5">
    <source>
        <dbReference type="PROSITE" id="PS50075"/>
    </source>
</evidence>
<dbReference type="FunFam" id="3.30.300.30:FF:000010">
    <property type="entry name" value="Enterobactin synthetase component F"/>
    <property type="match status" value="1"/>
</dbReference>
<dbReference type="SUPFAM" id="SSF52777">
    <property type="entry name" value="CoA-dependent acyltransferases"/>
    <property type="match status" value="6"/>
</dbReference>
<dbReference type="SUPFAM" id="SSF56801">
    <property type="entry name" value="Acetyl-CoA synthetase-like"/>
    <property type="match status" value="2"/>
</dbReference>
<organism evidence="6 7">
    <name type="scientific">Chitinophaga fulva</name>
    <dbReference type="NCBI Taxonomy" id="2728842"/>
    <lineage>
        <taxon>Bacteria</taxon>
        <taxon>Pseudomonadati</taxon>
        <taxon>Bacteroidota</taxon>
        <taxon>Chitinophagia</taxon>
        <taxon>Chitinophagales</taxon>
        <taxon>Chitinophagaceae</taxon>
        <taxon>Chitinophaga</taxon>
    </lineage>
</organism>
<dbReference type="FunFam" id="3.40.50.980:FF:000002">
    <property type="entry name" value="Enterobactin synthetase component F"/>
    <property type="match status" value="1"/>
</dbReference>
<dbReference type="EMBL" id="JABBGC010000001">
    <property type="protein sequence ID" value="NML38788.1"/>
    <property type="molecule type" value="Genomic_DNA"/>
</dbReference>
<comment type="caution">
    <text evidence="6">The sequence shown here is derived from an EMBL/GenBank/DDBJ whole genome shotgun (WGS) entry which is preliminary data.</text>
</comment>
<dbReference type="Pfam" id="PF00501">
    <property type="entry name" value="AMP-binding"/>
    <property type="match status" value="2"/>
</dbReference>
<dbReference type="GO" id="GO:0003824">
    <property type="term" value="F:catalytic activity"/>
    <property type="evidence" value="ECO:0007669"/>
    <property type="project" value="InterPro"/>
</dbReference>
<dbReference type="InterPro" id="IPR020806">
    <property type="entry name" value="PKS_PP-bd"/>
</dbReference>
<dbReference type="PROSITE" id="PS50075">
    <property type="entry name" value="CARRIER"/>
    <property type="match status" value="2"/>
</dbReference>
<dbReference type="SUPFAM" id="SSF47336">
    <property type="entry name" value="ACP-like"/>
    <property type="match status" value="2"/>
</dbReference>
<gene>
    <name evidence="6" type="ORF">HHL17_16390</name>
</gene>
<sequence length="2570" mass="289974">MLTHVFPLHPTQKDIYVDQLMNPESPHYSLSGYLKLKGRLNKARFATAVSTVISGNDIFRMSFDPGSLQPEGYLSDSSPEIPLQEIDHSYRNNPEAYTVEWMQQQCNTTFQLKKGNPLFEHYLVKIAEEEYWYQFRYHHLIIDGSGYQLFLQAIAQQYRQPENTTVYPSYAKEIEDYAPFYQRDSYQQQLQYWKEKLKNKPPKIFHYKYHHHDGQGKTSALFTQPLSSAERTQLEQLAQTCGYSLQKLTVAAVIIYFARITGHAELLLGIVRHRRLTPLQRSTIGMYSGIVPFIGEYNPDDTLLDLLHKIDAAQKEDYHHQQASLNDLSSMLKDKQTDSSLFEVLVNYVLLDLQLDFDENISTSFHQIWTEYERRPLRVYWQDYGRHQPLQLNILHQLAYIKKEEAVLLSGRILHIISQFADKLHHPVSKIDIIPADEKTMLLQSSRSGADFHSSQTIYSIFEQQATRTPDRIAISCNDRSLTYKMLYERAQQLGHYLNSKGVGKDTLVPVCIERSPEMIVALLGVLRAGGAYVPIDPEYPEERIRFILEDTAASVVITSVESQPALKTIYDGETVILSDHPDFSPVETTVLPPAAQPHDAAYVIYTSGSTGKPKGVIIEHRNVVSLFAAMPGYYDFNEEDVWTMFHSYCFDFSVWEMYGALFYGGRLVIVPKHLTKDTAAFAALLKKEQVTVLNQTPAAFYVLQEAVTTNDAYNDLSVRCVTFGGEALNPAKLVSWKRKFPGCSLINMYGITETTVHVTYQAITDEHLNSTGSMIGRPIPSLGAYILDAHQQLQPVGVPGELYISGAGLARGYLNRDELTAERFIANPFHSDTSPRLYKTGDLARRLPDGTMEYLGRIDNQVKIRGYRIELGEIENVLHRCTAVKQAVVIVKSSPISTSEEKQLAAYIVPNGEFNREVIISHMREWLPDYMIPLLLTAVSEMPLTKNGKIDKSALSELHTYIRHNAEREVPQNAREQQLAAIWEQVLGVEDISRNDNFFELGGDSIRLIKVVSSIRKVFDKELQAADVYRAATIADLSQLIGELHTHANDTARKDILLDIGRQKNALLPSLPDADAIEDIFPMSDIQSGMIYASLRNPEDAIYHDQFSSRMPPNTDLKRLEKVLSLISARHGILRTAFSLDAHTENMQIVYKSVPIQLPVLDMSHLEEDKELVNDYLQKERGIPFNYAQAPLWRTAVIKLKTHCVFILQMHHAILDGWSVASLNTEINNLYTSASPDVLPALKATYKDYVVENILEKNNAQSKSFWMQEMDGYKHLDIFTAEKVNLRFIKKYEPGVLDALKQKAKKEGISVSTLFLGAFYYAVSMLTHEDELTLGLVTNNRPLIEDGDQMLGCFLNTLPLRCKASGRATWRELMSGLEQKQLSLKAYDRLPLAEIARLHPNHSTEGNPFFDVLFNFINFHVYDQLNDRLLQGTVNDPGTMTFGSFAVANTYLDCTVSTTGDVLTILLCQTYQLKSGKTLEEFSAYIEKILQQILHHYDEQINRTALLSPRELDMCFTPMNKVTAEQPVFNTIRGTFEKQVSLYPDATALTGTGTLTYAELNARANQLAYYLKELGVKKDTPVPVCIDRSADLIIAILGILKAGGAYVPLDPAYPKERIARMVEDITYQVAITMSSNTQLSDTPAKVVYLDTLRDTLSMLPSDNLQQDIHPDDLAYVMFTSGSTGRPKGVMVTHGNVVSLVFKCDFVALTANDVLLTTSALSFDGTTLDFWGMLLNGGQLLLCSDEQLLDNELLKKAIEQHHVTKIWFTSGWLNQLVDTDISIFAHLHTVITGGEKLSETHISKLRAAYPGLEIINGYGPTENTTGSLNYRIGREITGDIPIGLPMKYRTAYVLDTQQRLLPVGVTGELYVGGAGLARGYYNNPLLTGERFIAHPFVAGERLYKTGDLACFREDGLVAFRGRADDQVKVRGYRIEPGEIEHMVLKSGLVERAVIIVKKDTTGNQQLMAYVVPIGAFDRKALQEFLTAHLPEYMVPAVIHPMDDLPLTPNGKVDKQALPDPDIISETGHIAPDTDTEKAIAAIWQQLLHVKTVGKYDNFFQLGGHSLLVIRVRAHITMAVNVSIPVGKLFQYRTLASLAAYIDEQQQRTGDDAITPFDRSHSAPVPLSFGQEELWMMDRAMGTINYHMSFIFNLQGDINQEALTQTFSALVNRHESLRTVIRKHPADAKACQYFLTADNWKLNFIDLSHQQDESNVQPCLQSLLTTPFDLSEDYMLKAHLVKTGNDTHILVMLLHHIAADGWSLAILMKEFTQLYNACCRGESLTLPPLPFQFADYACWQRRQVASGALASRLRYWTTKLEGYTPWLLPSDYERPLQDSNKGRMLIFQADKKLTTALHALSQRHESTLFMTILAAFNIILHQFSGKDDLCIATAVAGRTRQELEGLVGFFSNNLLPLRCNLGGNPSFTELLQQVRQTAIDAYEAQEVPLEKIMEALAEESGIQAKYLYQAILILQNTPELPPLQLDNLSLNEVKKTHETSQYELNVSVREKPDGLVFSVEFNTDVFRQETIVKLFRKYFVLLNNIIQSPDQQIQLLIPTDELNAVGQHEPS</sequence>
<dbReference type="CDD" id="cd19531">
    <property type="entry name" value="LCL_NRPS-like"/>
    <property type="match status" value="1"/>
</dbReference>
<dbReference type="Pfam" id="PF13193">
    <property type="entry name" value="AMP-binding_C"/>
    <property type="match status" value="2"/>
</dbReference>
<dbReference type="FunFam" id="2.30.38.10:FF:000001">
    <property type="entry name" value="Non-ribosomal peptide synthetase PvdI"/>
    <property type="match status" value="1"/>
</dbReference>
<dbReference type="InterPro" id="IPR023213">
    <property type="entry name" value="CAT-like_dom_sf"/>
</dbReference>
<dbReference type="NCBIfam" id="NF003417">
    <property type="entry name" value="PRK04813.1"/>
    <property type="match status" value="2"/>
</dbReference>
<dbReference type="Pfam" id="PF00550">
    <property type="entry name" value="PP-binding"/>
    <property type="match status" value="2"/>
</dbReference>
<dbReference type="CDD" id="cd12117">
    <property type="entry name" value="A_NRPS_Srf_like"/>
    <property type="match status" value="1"/>
</dbReference>
<dbReference type="InterPro" id="IPR001242">
    <property type="entry name" value="Condensation_dom"/>
</dbReference>
<proteinExistence type="inferred from homology"/>
<dbReference type="InterPro" id="IPR045851">
    <property type="entry name" value="AMP-bd_C_sf"/>
</dbReference>
<accession>A0A848GSK1</accession>
<dbReference type="FunFam" id="3.40.50.980:FF:000001">
    <property type="entry name" value="Non-ribosomal peptide synthetase"/>
    <property type="match status" value="2"/>
</dbReference>
<evidence type="ECO:0000256" key="4">
    <source>
        <dbReference type="ARBA" id="ARBA00022553"/>
    </source>
</evidence>
<dbReference type="FunFam" id="3.40.50.12780:FF:000012">
    <property type="entry name" value="Non-ribosomal peptide synthetase"/>
    <property type="match status" value="1"/>
</dbReference>
<dbReference type="FunFam" id="1.10.1200.10:FF:000005">
    <property type="entry name" value="Nonribosomal peptide synthetase 1"/>
    <property type="match status" value="2"/>
</dbReference>
<evidence type="ECO:0000256" key="3">
    <source>
        <dbReference type="ARBA" id="ARBA00022450"/>
    </source>
</evidence>
<dbReference type="Pfam" id="PF00668">
    <property type="entry name" value="Condensation"/>
    <property type="match status" value="3"/>
</dbReference>
<reference evidence="6 7" key="1">
    <citation type="submission" date="2020-04" db="EMBL/GenBank/DDBJ databases">
        <title>Chitinophaga sp. G-6-1-13 sp. nov., isolated from soil.</title>
        <authorList>
            <person name="Dahal R.H."/>
            <person name="Chaudhary D.K."/>
        </authorList>
    </citation>
    <scope>NUCLEOTIDE SEQUENCE [LARGE SCALE GENOMIC DNA]</scope>
    <source>
        <strain evidence="6 7">G-6-1-13</strain>
    </source>
</reference>
<feature type="domain" description="Carrier" evidence="5">
    <location>
        <begin position="971"/>
        <end position="1046"/>
    </location>
</feature>
<keyword evidence="3" id="KW-0596">Phosphopantetheine</keyword>
<keyword evidence="7" id="KW-1185">Reference proteome</keyword>
<keyword evidence="4" id="KW-0597">Phosphoprotein</keyword>
<dbReference type="SMART" id="SM00823">
    <property type="entry name" value="PKS_PP"/>
    <property type="match status" value="2"/>
</dbReference>
<protein>
    <submittedName>
        <fullName evidence="6">Amino acid adenylation domain-containing protein</fullName>
    </submittedName>
</protein>
<evidence type="ECO:0000256" key="2">
    <source>
        <dbReference type="ARBA" id="ARBA00006432"/>
    </source>
</evidence>
<dbReference type="InterPro" id="IPR036736">
    <property type="entry name" value="ACP-like_sf"/>
</dbReference>
<dbReference type="Gene3D" id="1.10.1200.10">
    <property type="entry name" value="ACP-like"/>
    <property type="match status" value="2"/>
</dbReference>
<dbReference type="CDD" id="cd17643">
    <property type="entry name" value="A_NRPS_Cytc1-like"/>
    <property type="match status" value="1"/>
</dbReference>
<dbReference type="InterPro" id="IPR006162">
    <property type="entry name" value="Ppantetheine_attach_site"/>
</dbReference>
<dbReference type="InterPro" id="IPR020845">
    <property type="entry name" value="AMP-binding_CS"/>
</dbReference>
<dbReference type="InterPro" id="IPR000873">
    <property type="entry name" value="AMP-dep_synth/lig_dom"/>
</dbReference>
<dbReference type="PROSITE" id="PS00455">
    <property type="entry name" value="AMP_BINDING"/>
    <property type="match status" value="2"/>
</dbReference>
<evidence type="ECO:0000313" key="7">
    <source>
        <dbReference type="Proteomes" id="UP000583266"/>
    </source>
</evidence>
<dbReference type="GO" id="GO:0044550">
    <property type="term" value="P:secondary metabolite biosynthetic process"/>
    <property type="evidence" value="ECO:0007669"/>
    <property type="project" value="UniProtKB-ARBA"/>
</dbReference>
<dbReference type="RefSeq" id="WP_169225758.1">
    <property type="nucleotide sequence ID" value="NZ_JABBGC010000001.1"/>
</dbReference>
<dbReference type="PROSITE" id="PS00012">
    <property type="entry name" value="PHOSPHOPANTETHEINE"/>
    <property type="match status" value="2"/>
</dbReference>
<dbReference type="PANTHER" id="PTHR45527:SF14">
    <property type="entry name" value="PLIPASTATIN SYNTHASE SUBUNIT B"/>
    <property type="match status" value="1"/>
</dbReference>
<feature type="domain" description="Carrier" evidence="5">
    <location>
        <begin position="2030"/>
        <end position="2105"/>
    </location>
</feature>